<feature type="transmembrane region" description="Helical" evidence="10">
    <location>
        <begin position="381"/>
        <end position="401"/>
    </location>
</feature>
<dbReference type="GO" id="GO:0005886">
    <property type="term" value="C:plasma membrane"/>
    <property type="evidence" value="ECO:0007669"/>
    <property type="project" value="TreeGrafter"/>
</dbReference>
<feature type="region of interest" description="Disordered" evidence="9">
    <location>
        <begin position="1"/>
        <end position="22"/>
    </location>
</feature>
<evidence type="ECO:0000256" key="9">
    <source>
        <dbReference type="SAM" id="MobiDB-lite"/>
    </source>
</evidence>
<keyword evidence="7" id="KW-0406">Ion transport</keyword>
<comment type="caution">
    <text evidence="13">The sequence shown here is derived from an EMBL/GenBank/DDBJ whole genome shotgun (WGS) entry which is preliminary data.</text>
</comment>
<feature type="domain" description="Cation efflux protein transmembrane" evidence="11">
    <location>
        <begin position="144"/>
        <end position="409"/>
    </location>
</feature>
<protein>
    <recommendedName>
        <fullName evidence="15">Zinc transporter 2-like</fullName>
    </recommendedName>
</protein>
<feature type="compositionally biased region" description="Low complexity" evidence="9">
    <location>
        <begin position="282"/>
        <end position="294"/>
    </location>
</feature>
<keyword evidence="4 10" id="KW-0812">Transmembrane</keyword>
<feature type="compositionally biased region" description="Polar residues" evidence="9">
    <location>
        <begin position="1"/>
        <end position="12"/>
    </location>
</feature>
<dbReference type="PANTHER" id="PTHR11562:SF84">
    <property type="entry name" value="LD05335P"/>
    <property type="match status" value="1"/>
</dbReference>
<keyword evidence="8 10" id="KW-0472">Membrane</keyword>
<keyword evidence="5" id="KW-0862">Zinc</keyword>
<dbReference type="SUPFAM" id="SSF160240">
    <property type="entry name" value="Cation efflux protein cytoplasmic domain-like"/>
    <property type="match status" value="1"/>
</dbReference>
<evidence type="ECO:0000256" key="4">
    <source>
        <dbReference type="ARBA" id="ARBA00022692"/>
    </source>
</evidence>
<evidence type="ECO:0000259" key="12">
    <source>
        <dbReference type="Pfam" id="PF16916"/>
    </source>
</evidence>
<dbReference type="PANTHER" id="PTHR11562">
    <property type="entry name" value="CATION EFFLUX PROTEIN/ ZINC TRANSPORTER"/>
    <property type="match status" value="1"/>
</dbReference>
<keyword evidence="3" id="KW-0813">Transport</keyword>
<comment type="subcellular location">
    <subcellularLocation>
        <location evidence="1">Membrane</location>
        <topology evidence="1">Multi-pass membrane protein</topology>
    </subcellularLocation>
</comment>
<keyword evidence="6 10" id="KW-1133">Transmembrane helix</keyword>
<dbReference type="GO" id="GO:0010043">
    <property type="term" value="P:response to zinc ion"/>
    <property type="evidence" value="ECO:0007669"/>
    <property type="project" value="TreeGrafter"/>
</dbReference>
<gene>
    <name evidence="13" type="ORF">FSP39_013626</name>
</gene>
<feature type="compositionally biased region" description="Basic and acidic residues" evidence="9">
    <location>
        <begin position="13"/>
        <end position="22"/>
    </location>
</feature>
<dbReference type="InterPro" id="IPR058533">
    <property type="entry name" value="Cation_efflux_TM"/>
</dbReference>
<evidence type="ECO:0000256" key="7">
    <source>
        <dbReference type="ARBA" id="ARBA00023065"/>
    </source>
</evidence>
<evidence type="ECO:0000256" key="8">
    <source>
        <dbReference type="ARBA" id="ARBA00023136"/>
    </source>
</evidence>
<dbReference type="InterPro" id="IPR027469">
    <property type="entry name" value="Cation_efflux_TMD_sf"/>
</dbReference>
<evidence type="ECO:0000313" key="13">
    <source>
        <dbReference type="EMBL" id="KAK3106146.1"/>
    </source>
</evidence>
<keyword evidence="5" id="KW-0864">Zinc transport</keyword>
<dbReference type="InterPro" id="IPR036837">
    <property type="entry name" value="Cation_efflux_CTD_sf"/>
</dbReference>
<feature type="transmembrane region" description="Helical" evidence="10">
    <location>
        <begin position="173"/>
        <end position="192"/>
    </location>
</feature>
<feature type="compositionally biased region" description="Basic residues" evidence="9">
    <location>
        <begin position="295"/>
        <end position="307"/>
    </location>
</feature>
<name>A0AA89C2G2_PINIB</name>
<feature type="transmembrane region" description="Helical" evidence="10">
    <location>
        <begin position="348"/>
        <end position="369"/>
    </location>
</feature>
<dbReference type="NCBIfam" id="TIGR01297">
    <property type="entry name" value="CDF"/>
    <property type="match status" value="1"/>
</dbReference>
<dbReference type="Proteomes" id="UP001186944">
    <property type="component" value="Unassembled WGS sequence"/>
</dbReference>
<feature type="transmembrane region" description="Helical" evidence="10">
    <location>
        <begin position="143"/>
        <end position="167"/>
    </location>
</feature>
<dbReference type="Pfam" id="PF01545">
    <property type="entry name" value="Cation_efflux"/>
    <property type="match status" value="1"/>
</dbReference>
<dbReference type="InterPro" id="IPR050681">
    <property type="entry name" value="CDF/SLC30A"/>
</dbReference>
<evidence type="ECO:0000256" key="5">
    <source>
        <dbReference type="ARBA" id="ARBA00022906"/>
    </source>
</evidence>
<dbReference type="InterPro" id="IPR002524">
    <property type="entry name" value="Cation_efflux"/>
</dbReference>
<comment type="similarity">
    <text evidence="2">Belongs to the cation diffusion facilitator (CDF) transporter (TC 2.A.4) family. SLC30A subfamily.</text>
</comment>
<accession>A0AA89C2G2</accession>
<organism evidence="13 14">
    <name type="scientific">Pinctada imbricata</name>
    <name type="common">Atlantic pearl-oyster</name>
    <name type="synonym">Pinctada martensii</name>
    <dbReference type="NCBI Taxonomy" id="66713"/>
    <lineage>
        <taxon>Eukaryota</taxon>
        <taxon>Metazoa</taxon>
        <taxon>Spiralia</taxon>
        <taxon>Lophotrochozoa</taxon>
        <taxon>Mollusca</taxon>
        <taxon>Bivalvia</taxon>
        <taxon>Autobranchia</taxon>
        <taxon>Pteriomorphia</taxon>
        <taxon>Pterioida</taxon>
        <taxon>Pterioidea</taxon>
        <taxon>Pteriidae</taxon>
        <taxon>Pinctada</taxon>
    </lineage>
</organism>
<feature type="region of interest" description="Disordered" evidence="9">
    <location>
        <begin position="282"/>
        <end position="308"/>
    </location>
</feature>
<reference evidence="13" key="1">
    <citation type="submission" date="2019-08" db="EMBL/GenBank/DDBJ databases">
        <title>The improved chromosome-level genome for the pearl oyster Pinctada fucata martensii using PacBio sequencing and Hi-C.</title>
        <authorList>
            <person name="Zheng Z."/>
        </authorList>
    </citation>
    <scope>NUCLEOTIDE SEQUENCE</scope>
    <source>
        <strain evidence="13">ZZ-2019</strain>
        <tissue evidence="13">Adductor muscle</tissue>
    </source>
</reference>
<sequence>MKSGNLDKSQTPGDRKEPFKHDELRLQQINVPNQEHNNMRNSDLYADTRCQNSVPVIKSDISMNHDQNLQNTHAHSHEPKTNDNRTESRNQCCAFSHVNTPSHTSLDVAQYRDNSDMSDDESESWHCHTKEVSSPDRVARNQLIAVCTLCSLFMVGETVGGVLSNSLALFTDVLHLASDLISFFISLLAIYLSTKPPSRTMSLGYHRAEVLGALFSVFIIWLVTGVLCYMAIERIVHKHYTEVQPNEMLVTASIGVVFNIVMGIVLHTERCCGGASSQSSFGHGHSHNASVQSHHASHHHHHHHSNRSRIAYEPLEAHGSEHELLSPIENDPEVHTVKQRHKNINIRAAFIHVIGDIIQSVGVLIASLIIKITDDPKYKLADPVCTFLFSILVLITTITVLRDTLRIIMEGVPRDLTFQGVLDDLCGIQGVKQVHSLVVWALTIDRNAMAVHLAVEPGLDHQTVLEKASNLMKSKYHFIHTTIQVENYDTHHMDSCKRCRLPSK</sequence>
<evidence type="ECO:0000259" key="11">
    <source>
        <dbReference type="Pfam" id="PF01545"/>
    </source>
</evidence>
<feature type="transmembrane region" description="Helical" evidence="10">
    <location>
        <begin position="248"/>
        <end position="266"/>
    </location>
</feature>
<dbReference type="SUPFAM" id="SSF161111">
    <property type="entry name" value="Cation efflux protein transmembrane domain-like"/>
    <property type="match status" value="1"/>
</dbReference>
<dbReference type="EMBL" id="VSWD01000003">
    <property type="protein sequence ID" value="KAK3106146.1"/>
    <property type="molecule type" value="Genomic_DNA"/>
</dbReference>
<feature type="transmembrane region" description="Helical" evidence="10">
    <location>
        <begin position="213"/>
        <end position="232"/>
    </location>
</feature>
<evidence type="ECO:0000313" key="14">
    <source>
        <dbReference type="Proteomes" id="UP001186944"/>
    </source>
</evidence>
<evidence type="ECO:0008006" key="15">
    <source>
        <dbReference type="Google" id="ProtNLM"/>
    </source>
</evidence>
<keyword evidence="14" id="KW-1185">Reference proteome</keyword>
<evidence type="ECO:0000256" key="1">
    <source>
        <dbReference type="ARBA" id="ARBA00004141"/>
    </source>
</evidence>
<dbReference type="GO" id="GO:0005385">
    <property type="term" value="F:zinc ion transmembrane transporter activity"/>
    <property type="evidence" value="ECO:0007669"/>
    <property type="project" value="TreeGrafter"/>
</dbReference>
<evidence type="ECO:0000256" key="3">
    <source>
        <dbReference type="ARBA" id="ARBA00022448"/>
    </source>
</evidence>
<dbReference type="AlphaFoldDB" id="A0AA89C2G2"/>
<evidence type="ECO:0000256" key="2">
    <source>
        <dbReference type="ARBA" id="ARBA00008873"/>
    </source>
</evidence>
<dbReference type="Pfam" id="PF16916">
    <property type="entry name" value="ZT_dimer"/>
    <property type="match status" value="1"/>
</dbReference>
<evidence type="ECO:0000256" key="6">
    <source>
        <dbReference type="ARBA" id="ARBA00022989"/>
    </source>
</evidence>
<evidence type="ECO:0000256" key="10">
    <source>
        <dbReference type="SAM" id="Phobius"/>
    </source>
</evidence>
<dbReference type="Gene3D" id="1.20.1510.10">
    <property type="entry name" value="Cation efflux protein transmembrane domain"/>
    <property type="match status" value="1"/>
</dbReference>
<feature type="domain" description="Cation efflux protein cytoplasmic" evidence="12">
    <location>
        <begin position="413"/>
        <end position="488"/>
    </location>
</feature>
<proteinExistence type="inferred from homology"/>
<dbReference type="InterPro" id="IPR027470">
    <property type="entry name" value="Cation_efflux_CTD"/>
</dbReference>